<proteinExistence type="predicted"/>
<organism evidence="1">
    <name type="scientific">marine sediment metagenome</name>
    <dbReference type="NCBI Taxonomy" id="412755"/>
    <lineage>
        <taxon>unclassified sequences</taxon>
        <taxon>metagenomes</taxon>
        <taxon>ecological metagenomes</taxon>
    </lineage>
</organism>
<protein>
    <submittedName>
        <fullName evidence="1">Uncharacterized protein</fullName>
    </submittedName>
</protein>
<accession>X1JCF6</accession>
<gene>
    <name evidence="1" type="ORF">S03H2_44346</name>
</gene>
<comment type="caution">
    <text evidence="1">The sequence shown here is derived from an EMBL/GenBank/DDBJ whole genome shotgun (WGS) entry which is preliminary data.</text>
</comment>
<reference evidence="1" key="1">
    <citation type="journal article" date="2014" name="Front. Microbiol.">
        <title>High frequency of phylogenetically diverse reductive dehalogenase-homologous genes in deep subseafloor sedimentary metagenomes.</title>
        <authorList>
            <person name="Kawai M."/>
            <person name="Futagami T."/>
            <person name="Toyoda A."/>
            <person name="Takaki Y."/>
            <person name="Nishi S."/>
            <person name="Hori S."/>
            <person name="Arai W."/>
            <person name="Tsubouchi T."/>
            <person name="Morono Y."/>
            <person name="Uchiyama I."/>
            <person name="Ito T."/>
            <person name="Fujiyama A."/>
            <person name="Inagaki F."/>
            <person name="Takami H."/>
        </authorList>
    </citation>
    <scope>NUCLEOTIDE SEQUENCE</scope>
    <source>
        <strain evidence="1">Expedition CK06-06</strain>
    </source>
</reference>
<evidence type="ECO:0000313" key="1">
    <source>
        <dbReference type="EMBL" id="GAH76019.1"/>
    </source>
</evidence>
<feature type="non-terminal residue" evidence="1">
    <location>
        <position position="55"/>
    </location>
</feature>
<dbReference type="AlphaFoldDB" id="X1JCF6"/>
<sequence length="55" mass="5725">MLPVAKVQQGHYAFSNSDDYISAPAGITTGGNLNYPCPAIAKAVAAYSPVARLDK</sequence>
<dbReference type="EMBL" id="BARU01027722">
    <property type="protein sequence ID" value="GAH76019.1"/>
    <property type="molecule type" value="Genomic_DNA"/>
</dbReference>
<name>X1JCF6_9ZZZZ</name>